<evidence type="ECO:0000259" key="1">
    <source>
        <dbReference type="PROSITE" id="PS50191"/>
    </source>
</evidence>
<dbReference type="PANTHER" id="PTHR10174:SF224">
    <property type="entry name" value="RETINOL-BINDING PROTEIN PINTA"/>
    <property type="match status" value="1"/>
</dbReference>
<evidence type="ECO:0000313" key="2">
    <source>
        <dbReference type="EMBL" id="MBY77254.1"/>
    </source>
</evidence>
<gene>
    <name evidence="2" type="primary">Ttpal_1</name>
    <name evidence="4 5" type="synonym">LOC112679998</name>
    <name evidence="2" type="ORF">g.151544</name>
</gene>
<reference evidence="4 5" key="2">
    <citation type="submission" date="2025-04" db="UniProtKB">
        <authorList>
            <consortium name="RefSeq"/>
        </authorList>
    </citation>
    <scope>IDENTIFICATION</scope>
    <source>
        <tissue evidence="4 5">Whole body</tissue>
    </source>
</reference>
<dbReference type="InterPro" id="IPR036273">
    <property type="entry name" value="CRAL/TRIO_N_dom_sf"/>
</dbReference>
<feature type="domain" description="CRAL-TRIO" evidence="1">
    <location>
        <begin position="150"/>
        <end position="252"/>
    </location>
</feature>
<evidence type="ECO:0000313" key="5">
    <source>
        <dbReference type="RefSeq" id="XP_025405746.1"/>
    </source>
</evidence>
<dbReference type="CDD" id="cd00170">
    <property type="entry name" value="SEC14"/>
    <property type="match status" value="1"/>
</dbReference>
<dbReference type="Pfam" id="PF00650">
    <property type="entry name" value="CRAL_TRIO"/>
    <property type="match status" value="1"/>
</dbReference>
<dbReference type="InterPro" id="IPR036865">
    <property type="entry name" value="CRAL-TRIO_dom_sf"/>
</dbReference>
<reference evidence="2" key="1">
    <citation type="submission" date="2018-04" db="EMBL/GenBank/DDBJ databases">
        <title>Transcriptome assembly of Sipha flava.</title>
        <authorList>
            <person name="Scully E.D."/>
            <person name="Geib S.M."/>
            <person name="Palmer N.A."/>
            <person name="Koch K."/>
            <person name="Bradshaw J."/>
            <person name="Heng-Moss T."/>
            <person name="Sarath G."/>
        </authorList>
    </citation>
    <scope>NUCLEOTIDE SEQUENCE</scope>
</reference>
<dbReference type="OrthoDB" id="6682367at2759"/>
<name>A0A2S2QHQ7_9HEMI</name>
<dbReference type="Proteomes" id="UP000694846">
    <property type="component" value="Unplaced"/>
</dbReference>
<dbReference type="AlphaFoldDB" id="A0A2S2QHQ7"/>
<dbReference type="RefSeq" id="XP_025405746.1">
    <property type="nucleotide sequence ID" value="XM_025549961.1"/>
</dbReference>
<sequence length="301" mass="35276">MALLPPDEHHQKAIQQLYFYKDPMKSEEDVDALIEWLSKQPHLPSITDRVWLKHFLIGRKNNLQRTKKVIESYFTIRVEVPELFDNMTSDAEWIKAAIKVGKMCVLPKMTPEANRVHVIRSIENNDGHFSALNMCKGSFKIIDYIMRREPIYGLIFLLDLKHCPLSYLLNFTPSLTKNLMRCIDEATPIRVRGVHYVNPPKFVARLVNFFKLFMPIKIQNRIVVHETYDSLYEYIPKDVLPEEYGGTAGSIEKFEANMIEMSKEDDEWYRNMPKADLSKRPMQARTIDMDMNGTFKKLEID</sequence>
<organism evidence="2">
    <name type="scientific">Sipha flava</name>
    <name type="common">yellow sugarcane aphid</name>
    <dbReference type="NCBI Taxonomy" id="143950"/>
    <lineage>
        <taxon>Eukaryota</taxon>
        <taxon>Metazoa</taxon>
        <taxon>Ecdysozoa</taxon>
        <taxon>Arthropoda</taxon>
        <taxon>Hexapoda</taxon>
        <taxon>Insecta</taxon>
        <taxon>Pterygota</taxon>
        <taxon>Neoptera</taxon>
        <taxon>Paraneoptera</taxon>
        <taxon>Hemiptera</taxon>
        <taxon>Sternorrhyncha</taxon>
        <taxon>Aphidomorpha</taxon>
        <taxon>Aphidoidea</taxon>
        <taxon>Aphididae</taxon>
        <taxon>Sipha</taxon>
    </lineage>
</organism>
<accession>A0A2S2QHQ7</accession>
<dbReference type="PANTHER" id="PTHR10174">
    <property type="entry name" value="ALPHA-TOCOPHEROL TRANSFER PROTEIN-RELATED"/>
    <property type="match status" value="1"/>
</dbReference>
<dbReference type="RefSeq" id="XP_025405745.1">
    <property type="nucleotide sequence ID" value="XM_025549960.1"/>
</dbReference>
<dbReference type="Gene3D" id="3.40.525.10">
    <property type="entry name" value="CRAL-TRIO lipid binding domain"/>
    <property type="match status" value="1"/>
</dbReference>
<dbReference type="SUPFAM" id="SSF46938">
    <property type="entry name" value="CRAL/TRIO N-terminal domain"/>
    <property type="match status" value="1"/>
</dbReference>
<dbReference type="EMBL" id="GGMS01008051">
    <property type="protein sequence ID" value="MBY77254.1"/>
    <property type="molecule type" value="Transcribed_RNA"/>
</dbReference>
<proteinExistence type="predicted"/>
<dbReference type="GO" id="GO:1902936">
    <property type="term" value="F:phosphatidylinositol bisphosphate binding"/>
    <property type="evidence" value="ECO:0007669"/>
    <property type="project" value="TreeGrafter"/>
</dbReference>
<keyword evidence="3" id="KW-1185">Reference proteome</keyword>
<evidence type="ECO:0000313" key="4">
    <source>
        <dbReference type="RefSeq" id="XP_025405745.1"/>
    </source>
</evidence>
<dbReference type="PRINTS" id="PR00180">
    <property type="entry name" value="CRETINALDHBP"/>
</dbReference>
<protein>
    <submittedName>
        <fullName evidence="2 4">Alpha-tocopherol transfer protein-like</fullName>
    </submittedName>
</protein>
<dbReference type="InterPro" id="IPR001251">
    <property type="entry name" value="CRAL-TRIO_dom"/>
</dbReference>
<dbReference type="GO" id="GO:0016020">
    <property type="term" value="C:membrane"/>
    <property type="evidence" value="ECO:0007669"/>
    <property type="project" value="TreeGrafter"/>
</dbReference>
<dbReference type="PROSITE" id="PS50191">
    <property type="entry name" value="CRAL_TRIO"/>
    <property type="match status" value="1"/>
</dbReference>
<evidence type="ECO:0000313" key="3">
    <source>
        <dbReference type="Proteomes" id="UP000694846"/>
    </source>
</evidence>
<dbReference type="SUPFAM" id="SSF52087">
    <property type="entry name" value="CRAL/TRIO domain"/>
    <property type="match status" value="1"/>
</dbReference>
<dbReference type="SMART" id="SM00516">
    <property type="entry name" value="SEC14"/>
    <property type="match status" value="1"/>
</dbReference>